<dbReference type="SUPFAM" id="SSF158472">
    <property type="entry name" value="HAMP domain-like"/>
    <property type="match status" value="1"/>
</dbReference>
<feature type="non-terminal residue" evidence="6">
    <location>
        <position position="423"/>
    </location>
</feature>
<dbReference type="EMBL" id="JBHSNA010000041">
    <property type="protein sequence ID" value="MFC5568381.1"/>
    <property type="molecule type" value="Genomic_DNA"/>
</dbReference>
<feature type="coiled-coil region" evidence="3">
    <location>
        <begin position="379"/>
        <end position="406"/>
    </location>
</feature>
<name>A0ABW0SHI9_9RHOB</name>
<keyword evidence="3" id="KW-0175">Coiled coil</keyword>
<dbReference type="InterPro" id="IPR051310">
    <property type="entry name" value="MCP_chemotaxis"/>
</dbReference>
<evidence type="ECO:0000313" key="6">
    <source>
        <dbReference type="EMBL" id="MFC5568381.1"/>
    </source>
</evidence>
<dbReference type="Gene3D" id="1.10.287.950">
    <property type="entry name" value="Methyl-accepting chemotaxis protein"/>
    <property type="match status" value="1"/>
</dbReference>
<evidence type="ECO:0000313" key="7">
    <source>
        <dbReference type="Proteomes" id="UP001596056"/>
    </source>
</evidence>
<feature type="transmembrane region" description="Helical" evidence="4">
    <location>
        <begin position="214"/>
        <end position="233"/>
    </location>
</feature>
<proteinExistence type="inferred from homology"/>
<sequence length="423" mass="45727">MSDLTNSFLNRHLSGVRLGTSLRAASLLLLATVSVGALILSYGMARVRIGGPIHTDMVQARNLLIEAAPPSLYLIEPVAEILEFDSMRRPAEVTQQIQQIRSLRRDFDARIRYWTESTLPEDLRAAVQALANGAAADLWAEIETTYLPLVEPRPGLDIEAARLQTQDARHASERRIEELFAEHRKEALALDGKVQSVLSEAVILAENETYKYKVASWVIVAVSLTLLLAMMRAGSVVVAGPIQALTDATNRLAARDYDAHIPFMGWQNEMGQLATSLTTLRDAARNAQSLEADAIERNRLALAEAEKLAEEQATAAAAFSQTLGRFLDGDLTARVEADVSGAYAAIKRDLNAGLERVRVLLAGVRAGVGDILGSSAEIATAAEDLSRRTETQAANLEETAAAVEQITATVRAAAESSAHARQV</sequence>
<keyword evidence="4" id="KW-0472">Membrane</keyword>
<organism evidence="6 7">
    <name type="scientific">Rubellimicrobium aerolatum</name>
    <dbReference type="NCBI Taxonomy" id="490979"/>
    <lineage>
        <taxon>Bacteria</taxon>
        <taxon>Pseudomonadati</taxon>
        <taxon>Pseudomonadota</taxon>
        <taxon>Alphaproteobacteria</taxon>
        <taxon>Rhodobacterales</taxon>
        <taxon>Roseobacteraceae</taxon>
        <taxon>Rubellimicrobium</taxon>
    </lineage>
</organism>
<dbReference type="Proteomes" id="UP001596056">
    <property type="component" value="Unassembled WGS sequence"/>
</dbReference>
<dbReference type="InterPro" id="IPR003660">
    <property type="entry name" value="HAMP_dom"/>
</dbReference>
<keyword evidence="4" id="KW-1133">Transmembrane helix</keyword>
<accession>A0ABW0SHI9</accession>
<dbReference type="Gene3D" id="6.10.340.10">
    <property type="match status" value="1"/>
</dbReference>
<dbReference type="Pfam" id="PF00672">
    <property type="entry name" value="HAMP"/>
    <property type="match status" value="1"/>
</dbReference>
<comment type="caution">
    <text evidence="6">The sequence shown here is derived from an EMBL/GenBank/DDBJ whole genome shotgun (WGS) entry which is preliminary data.</text>
</comment>
<dbReference type="SMART" id="SM00304">
    <property type="entry name" value="HAMP"/>
    <property type="match status" value="2"/>
</dbReference>
<feature type="transmembrane region" description="Helical" evidence="4">
    <location>
        <begin position="20"/>
        <end position="40"/>
    </location>
</feature>
<evidence type="ECO:0000256" key="2">
    <source>
        <dbReference type="ARBA" id="ARBA00029447"/>
    </source>
</evidence>
<evidence type="ECO:0000256" key="3">
    <source>
        <dbReference type="SAM" id="Coils"/>
    </source>
</evidence>
<dbReference type="PANTHER" id="PTHR43531:SF11">
    <property type="entry name" value="METHYL-ACCEPTING CHEMOTAXIS PROTEIN 3"/>
    <property type="match status" value="1"/>
</dbReference>
<comment type="similarity">
    <text evidence="2">Belongs to the methyl-accepting chemotaxis (MCP) protein family.</text>
</comment>
<dbReference type="PROSITE" id="PS50885">
    <property type="entry name" value="HAMP"/>
    <property type="match status" value="1"/>
</dbReference>
<keyword evidence="7" id="KW-1185">Reference proteome</keyword>
<evidence type="ECO:0000259" key="5">
    <source>
        <dbReference type="PROSITE" id="PS50885"/>
    </source>
</evidence>
<dbReference type="RefSeq" id="WP_377110485.1">
    <property type="nucleotide sequence ID" value="NZ_JBHSNA010000041.1"/>
</dbReference>
<gene>
    <name evidence="6" type="ORF">ACFPOC_18435</name>
</gene>
<reference evidence="7" key="1">
    <citation type="journal article" date="2019" name="Int. J. Syst. Evol. Microbiol.">
        <title>The Global Catalogue of Microorganisms (GCM) 10K type strain sequencing project: providing services to taxonomists for standard genome sequencing and annotation.</title>
        <authorList>
            <consortium name="The Broad Institute Genomics Platform"/>
            <consortium name="The Broad Institute Genome Sequencing Center for Infectious Disease"/>
            <person name="Wu L."/>
            <person name="Ma J."/>
        </authorList>
    </citation>
    <scope>NUCLEOTIDE SEQUENCE [LARGE SCALE GENOMIC DNA]</scope>
    <source>
        <strain evidence="7">KACC 11588</strain>
    </source>
</reference>
<evidence type="ECO:0000256" key="1">
    <source>
        <dbReference type="ARBA" id="ARBA00022500"/>
    </source>
</evidence>
<feature type="domain" description="HAMP" evidence="5">
    <location>
        <begin position="236"/>
        <end position="289"/>
    </location>
</feature>
<keyword evidence="1" id="KW-0145">Chemotaxis</keyword>
<dbReference type="CDD" id="cd06225">
    <property type="entry name" value="HAMP"/>
    <property type="match status" value="1"/>
</dbReference>
<dbReference type="SUPFAM" id="SSF58104">
    <property type="entry name" value="Methyl-accepting chemotaxis protein (MCP) signaling domain"/>
    <property type="match status" value="1"/>
</dbReference>
<protein>
    <submittedName>
        <fullName evidence="6">HAMP domain-containing protein</fullName>
    </submittedName>
</protein>
<evidence type="ECO:0000256" key="4">
    <source>
        <dbReference type="SAM" id="Phobius"/>
    </source>
</evidence>
<dbReference type="PANTHER" id="PTHR43531">
    <property type="entry name" value="PROTEIN ICFG"/>
    <property type="match status" value="1"/>
</dbReference>
<keyword evidence="4" id="KW-0812">Transmembrane</keyword>